<dbReference type="AlphaFoldDB" id="V9D7N1"/>
<dbReference type="EMBL" id="KB822706">
    <property type="protein sequence ID" value="ETI21977.1"/>
    <property type="molecule type" value="Genomic_DNA"/>
</dbReference>
<comment type="similarity">
    <text evidence="1">Belongs to the universal ribosomal protein uL10 family.</text>
</comment>
<dbReference type="InterPro" id="IPR047865">
    <property type="entry name" value="Ribosomal_uL10_bac_type"/>
</dbReference>
<gene>
    <name evidence="3" type="ORF">G647_06047</name>
</gene>
<reference evidence="3 4" key="1">
    <citation type="submission" date="2013-03" db="EMBL/GenBank/DDBJ databases">
        <title>The Genome Sequence of Cladophialophora carrionii CBS 160.54.</title>
        <authorList>
            <consortium name="The Broad Institute Genomics Platform"/>
            <person name="Cuomo C."/>
            <person name="de Hoog S."/>
            <person name="Gorbushina A."/>
            <person name="Walker B."/>
            <person name="Young S.K."/>
            <person name="Zeng Q."/>
            <person name="Gargeya S."/>
            <person name="Fitzgerald M."/>
            <person name="Haas B."/>
            <person name="Abouelleil A."/>
            <person name="Allen A.W."/>
            <person name="Alvarado L."/>
            <person name="Arachchi H.M."/>
            <person name="Berlin A.M."/>
            <person name="Chapman S.B."/>
            <person name="Gainer-Dewar J."/>
            <person name="Goldberg J."/>
            <person name="Griggs A."/>
            <person name="Gujja S."/>
            <person name="Hansen M."/>
            <person name="Howarth C."/>
            <person name="Imamovic A."/>
            <person name="Ireland A."/>
            <person name="Larimer J."/>
            <person name="McCowan C."/>
            <person name="Murphy C."/>
            <person name="Pearson M."/>
            <person name="Poon T.W."/>
            <person name="Priest M."/>
            <person name="Roberts A."/>
            <person name="Saif S."/>
            <person name="Shea T."/>
            <person name="Sisk P."/>
            <person name="Sykes S."/>
            <person name="Wortman J."/>
            <person name="Nusbaum C."/>
            <person name="Birren B."/>
        </authorList>
    </citation>
    <scope>NUCLEOTIDE SEQUENCE [LARGE SCALE GENOMIC DNA]</scope>
    <source>
        <strain evidence="3 4">CBS 160.54</strain>
    </source>
</reference>
<sequence>MPPRLRLRSLAQLAELQLDRTSSTLPYTCGRCSRSYATAAAAATTIATTPAPTDAQIQSGFPPLSRYPPSQPPSHRNPAYRKSQLLRSYVSLLQTTPLIIFFQHSNLKATEWVSIRRELASALRKLDAQLAAQGKPPEDLIGEYVKLQVIKTNMFEPALRIAEYFKPGLPGAQGQTHQEAGAGAGAGAGVVSPVSVPSEKEDPSLTHALSVAAYHASQAHRNEHVLTPLLTGSVAILTFPAVSPLYVKTAFSILAPQPGGVFAAPTRRANPLYHEPAVQDGVKKLMLLGARIDGQVFDMEGARWVGGIDGGIDGLRAQLVGMLQGFGAGVVQVLESGSRAVWWTMEGRRKMLEDEEAGPKE</sequence>
<protein>
    <submittedName>
        <fullName evidence="3">Uncharacterized protein</fullName>
    </submittedName>
</protein>
<organism evidence="3 4">
    <name type="scientific">Cladophialophora carrionii CBS 160.54</name>
    <dbReference type="NCBI Taxonomy" id="1279043"/>
    <lineage>
        <taxon>Eukaryota</taxon>
        <taxon>Fungi</taxon>
        <taxon>Dikarya</taxon>
        <taxon>Ascomycota</taxon>
        <taxon>Pezizomycotina</taxon>
        <taxon>Eurotiomycetes</taxon>
        <taxon>Chaetothyriomycetidae</taxon>
        <taxon>Chaetothyriales</taxon>
        <taxon>Herpotrichiellaceae</taxon>
        <taxon>Cladophialophora</taxon>
    </lineage>
</organism>
<evidence type="ECO:0000313" key="4">
    <source>
        <dbReference type="Proteomes" id="UP000030678"/>
    </source>
</evidence>
<dbReference type="RefSeq" id="XP_008728594.1">
    <property type="nucleotide sequence ID" value="XM_008730372.1"/>
</dbReference>
<evidence type="ECO:0000313" key="3">
    <source>
        <dbReference type="EMBL" id="ETI21977.1"/>
    </source>
</evidence>
<dbReference type="Proteomes" id="UP000030678">
    <property type="component" value="Unassembled WGS sequence"/>
</dbReference>
<dbReference type="InterPro" id="IPR043141">
    <property type="entry name" value="Ribosomal_uL10-like_sf"/>
</dbReference>
<dbReference type="SUPFAM" id="SSF160369">
    <property type="entry name" value="Ribosomal protein L10-like"/>
    <property type="match status" value="1"/>
</dbReference>
<evidence type="ECO:0000256" key="1">
    <source>
        <dbReference type="ARBA" id="ARBA00008889"/>
    </source>
</evidence>
<dbReference type="VEuPathDB" id="FungiDB:G647_06047"/>
<dbReference type="PANTHER" id="PTHR11560">
    <property type="entry name" value="39S RIBOSOMAL PROTEIN L10, MITOCHONDRIAL"/>
    <property type="match status" value="1"/>
</dbReference>
<dbReference type="HOGENOM" id="CLU_044515_0_0_1"/>
<name>V9D7N1_9EURO</name>
<evidence type="ECO:0000256" key="2">
    <source>
        <dbReference type="SAM" id="MobiDB-lite"/>
    </source>
</evidence>
<dbReference type="OrthoDB" id="360689at2759"/>
<feature type="region of interest" description="Disordered" evidence="2">
    <location>
        <begin position="172"/>
        <end position="197"/>
    </location>
</feature>
<dbReference type="Gene3D" id="3.30.70.1730">
    <property type="match status" value="1"/>
</dbReference>
<dbReference type="GeneID" id="19984540"/>
<proteinExistence type="inferred from homology"/>
<accession>V9D7N1</accession>
<feature type="region of interest" description="Disordered" evidence="2">
    <location>
        <begin position="51"/>
        <end position="78"/>
    </location>
</feature>